<name>A0A927G9T6_9MICO</name>
<sequence>MSRYAVDSMRVSQASTAVSTSVATIRTDVATMMRQLDDLKDCWTGSAAIAFAGVMAQWQTTQTQMESSLDAITAALGSTATIYDDAEAQAARLFTTR</sequence>
<reference evidence="2" key="2">
    <citation type="submission" date="2020-09" db="EMBL/GenBank/DDBJ databases">
        <authorList>
            <person name="Yu Y."/>
        </authorList>
    </citation>
    <scope>NUCLEOTIDE SEQUENCE</scope>
    <source>
        <strain evidence="2">KCTC 49039</strain>
    </source>
</reference>
<dbReference type="Pfam" id="PF06013">
    <property type="entry name" value="WXG100"/>
    <property type="match status" value="1"/>
</dbReference>
<keyword evidence="3" id="KW-1185">Reference proteome</keyword>
<comment type="caution">
    <text evidence="2">The sequence shown here is derived from an EMBL/GenBank/DDBJ whole genome shotgun (WGS) entry which is preliminary data.</text>
</comment>
<gene>
    <name evidence="2" type="ORF">IF651_08345</name>
</gene>
<dbReference type="Proteomes" id="UP000610846">
    <property type="component" value="Unassembled WGS sequence"/>
</dbReference>
<dbReference type="RefSeq" id="WP_191828641.1">
    <property type="nucleotide sequence ID" value="NZ_JACYHB010000005.1"/>
</dbReference>
<comment type="similarity">
    <text evidence="1">Belongs to the WXG100 family.</text>
</comment>
<dbReference type="InterPro" id="IPR010310">
    <property type="entry name" value="T7SS_ESAT-6-like"/>
</dbReference>
<evidence type="ECO:0000256" key="1">
    <source>
        <dbReference type="RuleBase" id="RU362001"/>
    </source>
</evidence>
<dbReference type="NCBIfam" id="TIGR03930">
    <property type="entry name" value="WXG100_ESAT6"/>
    <property type="match status" value="1"/>
</dbReference>
<evidence type="ECO:0000313" key="2">
    <source>
        <dbReference type="EMBL" id="MBD8079062.1"/>
    </source>
</evidence>
<dbReference type="Gene3D" id="1.10.287.1060">
    <property type="entry name" value="ESAT-6-like"/>
    <property type="match status" value="1"/>
</dbReference>
<protein>
    <recommendedName>
        <fullName evidence="1">ESAT-6-like protein</fullName>
    </recommendedName>
</protein>
<dbReference type="EMBL" id="JACYHB010000005">
    <property type="protein sequence ID" value="MBD8079062.1"/>
    <property type="molecule type" value="Genomic_DNA"/>
</dbReference>
<accession>A0A927G9T6</accession>
<organism evidence="2 3">
    <name type="scientific">Cellulosimicrobium arenosum</name>
    <dbReference type="NCBI Taxonomy" id="2708133"/>
    <lineage>
        <taxon>Bacteria</taxon>
        <taxon>Bacillati</taxon>
        <taxon>Actinomycetota</taxon>
        <taxon>Actinomycetes</taxon>
        <taxon>Micrococcales</taxon>
        <taxon>Promicromonosporaceae</taxon>
        <taxon>Cellulosimicrobium</taxon>
    </lineage>
</organism>
<reference evidence="2" key="1">
    <citation type="journal article" date="2018" name="Curr. Microbiol.">
        <title>Cellulosimicrobium arenosum sp. nov., Isolated from Marine Sediment Sand.</title>
        <authorList>
            <person name="Oh M."/>
            <person name="Kim J.H."/>
            <person name="Yoon J.H."/>
            <person name="Schumann P."/>
            <person name="Kim W."/>
        </authorList>
    </citation>
    <scope>NUCLEOTIDE SEQUENCE</scope>
    <source>
        <strain evidence="2">KCTC 49039</strain>
    </source>
</reference>
<dbReference type="AlphaFoldDB" id="A0A927G9T6"/>
<dbReference type="SUPFAM" id="SSF140453">
    <property type="entry name" value="EsxAB dimer-like"/>
    <property type="match status" value="1"/>
</dbReference>
<evidence type="ECO:0000313" key="3">
    <source>
        <dbReference type="Proteomes" id="UP000610846"/>
    </source>
</evidence>
<proteinExistence type="inferred from homology"/>
<dbReference type="InterPro" id="IPR036689">
    <property type="entry name" value="ESAT-6-like_sf"/>
</dbReference>